<feature type="transmembrane region" description="Helical" evidence="2">
    <location>
        <begin position="310"/>
        <end position="329"/>
    </location>
</feature>
<protein>
    <submittedName>
        <fullName evidence="6">Coagulation factor 5/8 type</fullName>
    </submittedName>
</protein>
<evidence type="ECO:0000313" key="6">
    <source>
        <dbReference type="EMBL" id="GFJ82465.1"/>
    </source>
</evidence>
<evidence type="ECO:0000256" key="2">
    <source>
        <dbReference type="SAM" id="Phobius"/>
    </source>
</evidence>
<dbReference type="Proteomes" id="UP000482800">
    <property type="component" value="Unassembled WGS sequence"/>
</dbReference>
<dbReference type="InterPro" id="IPR021798">
    <property type="entry name" value="AftD_N"/>
</dbReference>
<feature type="transmembrane region" description="Helical" evidence="2">
    <location>
        <begin position="26"/>
        <end position="45"/>
    </location>
</feature>
<gene>
    <name evidence="6" type="ORF">Phou_066450</name>
</gene>
<evidence type="ECO:0000313" key="7">
    <source>
        <dbReference type="Proteomes" id="UP000482800"/>
    </source>
</evidence>
<feature type="domain" description="Methyltransferase type 11" evidence="3">
    <location>
        <begin position="1457"/>
        <end position="1545"/>
    </location>
</feature>
<dbReference type="InterPro" id="IPR056997">
    <property type="entry name" value="CBM_AftD"/>
</dbReference>
<dbReference type="CDD" id="cd02440">
    <property type="entry name" value="AdoMet_MTases"/>
    <property type="match status" value="1"/>
</dbReference>
<feature type="transmembrane region" description="Helical" evidence="2">
    <location>
        <begin position="197"/>
        <end position="222"/>
    </location>
</feature>
<dbReference type="Gene3D" id="3.40.50.150">
    <property type="entry name" value="Vaccinia Virus protein VP39"/>
    <property type="match status" value="1"/>
</dbReference>
<feature type="compositionally biased region" description="Low complexity" evidence="1">
    <location>
        <begin position="617"/>
        <end position="628"/>
    </location>
</feature>
<feature type="transmembrane region" description="Helical" evidence="2">
    <location>
        <begin position="1337"/>
        <end position="1359"/>
    </location>
</feature>
<evidence type="ECO:0000259" key="3">
    <source>
        <dbReference type="Pfam" id="PF08241"/>
    </source>
</evidence>
<name>A0A6V8KP62_9ACTN</name>
<accession>A0A6V8KP62</accession>
<feature type="transmembrane region" description="Helical" evidence="2">
    <location>
        <begin position="410"/>
        <end position="429"/>
    </location>
</feature>
<dbReference type="Pfam" id="PF08241">
    <property type="entry name" value="Methyltransf_11"/>
    <property type="match status" value="1"/>
</dbReference>
<keyword evidence="2" id="KW-0812">Transmembrane</keyword>
<feature type="transmembrane region" description="Helical" evidence="2">
    <location>
        <begin position="381"/>
        <end position="398"/>
    </location>
</feature>
<proteinExistence type="predicted"/>
<dbReference type="Pfam" id="PF11847">
    <property type="entry name" value="GT-C_AftD"/>
    <property type="match status" value="1"/>
</dbReference>
<dbReference type="RefSeq" id="WP_173063028.1">
    <property type="nucleotide sequence ID" value="NZ_BAABGO010000055.1"/>
</dbReference>
<keyword evidence="7" id="KW-1185">Reference proteome</keyword>
<feature type="region of interest" description="Disordered" evidence="1">
    <location>
        <begin position="599"/>
        <end position="628"/>
    </location>
</feature>
<sequence>MTAATEERVAAAVPAPAPAETGGGLAGRRLGALAGALLLVVIAALQRPGEVTFDTKLDLAVDPLAFMGRALHLWNPEATSGELQNQAYGYLFPIGPFFAAGDLLGVPPWITQRAWCALLLCTAYLGVLLLAGALRIGTPSGRLLAALAYALAPRMLTEIGPLSSEILPVVMLPWVLLPLVAVRRIGSPRRAAALSGLAVLCMGGINAAAVVMALVLPGLWLATRRWDRELLRLAAWWCACVAGATLWWIAPLLLFGQYSLPFLDYIETSATTTAVTSLFQATRGTNQWVGYIVQGEPWWPAGWILVDNPVLMAATALVAVTGLVGLTLPGLPERRFLVLGMTTGLTLLTIGYLGTLDSPLAATARDLLDGPLAPLRNVHKFEPVLRLPVVLGLAYAASRRFGLRRLRAPAAPVVACLLIAAAAPAWLFLLRPGPGWTDVPPYWRQAAGWLSTQDSTARTLVVPGSGFALNTWGRTVDEAIQPLAGAPWSTRHQIPLGSEGNIRVMDAVEAVLAQGRGSPGLADFLARSGYRYLLVRHDVDRAATGAPPAAVIRAAIAGSPGLTPAASFGPEVSTGGSPVDAGTAVPAIEIFQVRPALGLAGSSPRSEATRPDGAGLPGPTASNASAAGPAAPVASATALAGVPVVSGGPESLLGLLEQGLVDGRQPVVLAGDAGDLDVAGRPWLVTDGLRRRELNVGRMRDNVSYTLTEDEQTRQRRQRDDLIPFPADGHQTVAAYQGIRSVDASSSGGYADTIGATDPSYLPFAALDGDRRTIWRSDPFGAPVGQWLEVSFDTPRRVDELTVDWVDDLRVGSPVGFVRITTDQGAVDRELPETPGPHRLSTLPGLTAKVRVTVLALRPGHEGGAVALRELGVPGLAAQRGLRAPDDAAGGRAPVYAFSRAPQDRGACYASGGQTRCDQFLAREGEEPLGLDRFFSTPVPATYDLRLTARPRPGGPVPVRLPVTATASSVLTGDAAVAAYAAVDGDPATAWLAEPVDQAPTLRLAWDTPRAVDRLRLVPASTPVAATPRAVLVRTPAGQSAASVDADGWVSFPRVTTDRLEIEVTGYDARLADTRGAGWPAPVGVAEVEVPALSSLLRPAGADTPVTAACGSGPTVELDGVAYPTSVTGTLADVRAGRSLPLAICDDFSEGRVELPAGEHRLHTTPSASFVVDSAALLPGGTGAAPAPVQRAVEAVEWHPTARTLTVAGGEAALLVVPENFNAGWTATLDGRRLPAVRVDGWQQAFTLPAGAGGTVTLTFTPDRPYRTGLAAGAGAVLLVGLLALVPARRRRTAVRPGRTATWWVAVPLMALAVALGGVAAAVLLIAAMLVRQLRPGALPGIAAVAGATAAAVAVVGRVQGHGQDWAYGGLVQAAMLVAVAAVAATLTPSARAEPEAEPLVPPEPPDPHRATVGRSIRLFRGFLHEQSDPDRFYSMLADDSARQLGSYVDLDGAVVLDVGGGPGYFSAAFRQAGAAYVGLDPAVGDFAAGGAPVSGMIRGAGTALPVRSGAVDVCYSSNVLEHVATPEEMLDEMLRVTRPGGTVYVSFTPWLSPWGGHETAPWHYLGGERARRRYVRRMGREPKNRYRHTLFPVSAARAMRWARQARREGRVEIVDVLPRYHPRWACWVARIPVLREVLTWNFTMILRHHRSQGSPQM</sequence>
<dbReference type="EMBL" id="BLPF01000002">
    <property type="protein sequence ID" value="GFJ82465.1"/>
    <property type="molecule type" value="Genomic_DNA"/>
</dbReference>
<feature type="transmembrane region" description="Helical" evidence="2">
    <location>
        <begin position="1366"/>
        <end position="1387"/>
    </location>
</feature>
<reference evidence="6 7" key="1">
    <citation type="submission" date="2020-03" db="EMBL/GenBank/DDBJ databases">
        <title>Whole genome shotgun sequence of Phytohabitans houttuyneae NBRC 108639.</title>
        <authorList>
            <person name="Komaki H."/>
            <person name="Tamura T."/>
        </authorList>
    </citation>
    <scope>NUCLEOTIDE SEQUENCE [LARGE SCALE GENOMIC DNA]</scope>
    <source>
        <strain evidence="6 7">NBRC 108639</strain>
    </source>
</reference>
<dbReference type="InterPro" id="IPR008979">
    <property type="entry name" value="Galactose-bd-like_sf"/>
</dbReference>
<evidence type="ECO:0000256" key="1">
    <source>
        <dbReference type="SAM" id="MobiDB-lite"/>
    </source>
</evidence>
<dbReference type="Pfam" id="PF24607">
    <property type="entry name" value="CBM_AftD"/>
    <property type="match status" value="1"/>
</dbReference>
<comment type="caution">
    <text evidence="6">The sequence shown here is derived from an EMBL/GenBank/DDBJ whole genome shotgun (WGS) entry which is preliminary data.</text>
</comment>
<dbReference type="InterPro" id="IPR029063">
    <property type="entry name" value="SAM-dependent_MTases_sf"/>
</dbReference>
<feature type="transmembrane region" description="Helical" evidence="2">
    <location>
        <begin position="114"/>
        <end position="134"/>
    </location>
</feature>
<feature type="transmembrane region" description="Helical" evidence="2">
    <location>
        <begin position="1301"/>
        <end position="1331"/>
    </location>
</feature>
<evidence type="ECO:0000259" key="5">
    <source>
        <dbReference type="Pfam" id="PF24607"/>
    </source>
</evidence>
<dbReference type="SUPFAM" id="SSF49785">
    <property type="entry name" value="Galactose-binding domain-like"/>
    <property type="match status" value="2"/>
</dbReference>
<dbReference type="GO" id="GO:0008757">
    <property type="term" value="F:S-adenosylmethionine-dependent methyltransferase activity"/>
    <property type="evidence" value="ECO:0007669"/>
    <property type="project" value="InterPro"/>
</dbReference>
<dbReference type="SUPFAM" id="SSF53335">
    <property type="entry name" value="S-adenosyl-L-methionine-dependent methyltransferases"/>
    <property type="match status" value="1"/>
</dbReference>
<organism evidence="6 7">
    <name type="scientific">Phytohabitans houttuyneae</name>
    <dbReference type="NCBI Taxonomy" id="1076126"/>
    <lineage>
        <taxon>Bacteria</taxon>
        <taxon>Bacillati</taxon>
        <taxon>Actinomycetota</taxon>
        <taxon>Actinomycetes</taxon>
        <taxon>Micromonosporales</taxon>
        <taxon>Micromonosporaceae</taxon>
    </lineage>
</organism>
<dbReference type="InterPro" id="IPR013216">
    <property type="entry name" value="Methyltransf_11"/>
</dbReference>
<feature type="transmembrane region" description="Helical" evidence="2">
    <location>
        <begin position="87"/>
        <end position="107"/>
    </location>
</feature>
<keyword evidence="2" id="KW-1133">Transmembrane helix</keyword>
<evidence type="ECO:0000259" key="4">
    <source>
        <dbReference type="Pfam" id="PF11847"/>
    </source>
</evidence>
<keyword evidence="2" id="KW-0472">Membrane</keyword>
<feature type="transmembrane region" description="Helical" evidence="2">
    <location>
        <begin position="336"/>
        <end position="354"/>
    </location>
</feature>
<feature type="domain" description="Alpha-(1-&gt;3)-arabinofuranosyltransferase N-terminal GT-C" evidence="4">
    <location>
        <begin position="39"/>
        <end position="718"/>
    </location>
</feature>
<reference evidence="6 7" key="2">
    <citation type="submission" date="2020-03" db="EMBL/GenBank/DDBJ databases">
        <authorList>
            <person name="Ichikawa N."/>
            <person name="Kimura A."/>
            <person name="Kitahashi Y."/>
            <person name="Uohara A."/>
        </authorList>
    </citation>
    <scope>NUCLEOTIDE SEQUENCE [LARGE SCALE GENOMIC DNA]</scope>
    <source>
        <strain evidence="6 7">NBRC 108639</strain>
    </source>
</reference>
<feature type="transmembrane region" description="Helical" evidence="2">
    <location>
        <begin position="234"/>
        <end position="255"/>
    </location>
</feature>
<feature type="transmembrane region" description="Helical" evidence="2">
    <location>
        <begin position="1269"/>
        <end position="1289"/>
    </location>
</feature>
<feature type="domain" description="Arabinofuranosyltransferase D third carbohydrate binding module" evidence="5">
    <location>
        <begin position="964"/>
        <end position="1090"/>
    </location>
</feature>